<dbReference type="RefSeq" id="WP_055461744.1">
    <property type="nucleotide sequence ID" value="NZ_CYHG01000002.1"/>
</dbReference>
<feature type="transmembrane region" description="Helical" evidence="1">
    <location>
        <begin position="50"/>
        <end position="72"/>
    </location>
</feature>
<reference evidence="4" key="1">
    <citation type="submission" date="2015-08" db="EMBL/GenBank/DDBJ databases">
        <authorList>
            <person name="Varghese N."/>
        </authorList>
    </citation>
    <scope>NUCLEOTIDE SEQUENCE [LARGE SCALE GENOMIC DNA]</scope>
    <source>
        <strain evidence="4">JCM 18476</strain>
    </source>
</reference>
<dbReference type="Pfam" id="PF01757">
    <property type="entry name" value="Acyl_transf_3"/>
    <property type="match status" value="1"/>
</dbReference>
<keyword evidence="3" id="KW-0012">Acyltransferase</keyword>
<accession>A0A0K6IHH4</accession>
<feature type="domain" description="Acyltransferase 3" evidence="2">
    <location>
        <begin position="16"/>
        <end position="339"/>
    </location>
</feature>
<keyword evidence="3" id="KW-0378">Hydrolase</keyword>
<dbReference type="AlphaFoldDB" id="A0A0K6IHH4"/>
<dbReference type="GO" id="GO:0016020">
    <property type="term" value="C:membrane"/>
    <property type="evidence" value="ECO:0007669"/>
    <property type="project" value="TreeGrafter"/>
</dbReference>
<feature type="transmembrane region" description="Helical" evidence="1">
    <location>
        <begin position="297"/>
        <end position="317"/>
    </location>
</feature>
<dbReference type="OrthoDB" id="9767863at2"/>
<keyword evidence="1" id="KW-1133">Transmembrane helix</keyword>
<dbReference type="STRING" id="1137284.GCA_001418205_00614"/>
<dbReference type="PANTHER" id="PTHR23028">
    <property type="entry name" value="ACETYLTRANSFERASE"/>
    <property type="match status" value="1"/>
</dbReference>
<feature type="transmembrane region" description="Helical" evidence="1">
    <location>
        <begin position="193"/>
        <end position="214"/>
    </location>
</feature>
<gene>
    <name evidence="3" type="ORF">Ga0061065_102109</name>
</gene>
<feature type="transmembrane region" description="Helical" evidence="1">
    <location>
        <begin position="323"/>
        <end position="344"/>
    </location>
</feature>
<feature type="transmembrane region" description="Helical" evidence="1">
    <location>
        <begin position="93"/>
        <end position="113"/>
    </location>
</feature>
<sequence>MPVFPKIDHLCNGSDNNFNLIRIICAWGVLFAHSYVLISNRPNLIDPFQAYFKIGMGTFFVTVFFAISGFLICRSLDRSRDLKKYFWARSKRIFPALIVVLLLTVFALGPIIAQDDLASYFSSPITWHYLLNINLLNTHTQFELPGVFENNPHPSTVNGSLWTLPIETWMYVMTAVIFSLCRFTKRYLAPWKLYLVLLIVFIPVICYKAEQYLTTQQDEHYSMLLFIAAFAMGSIMYSLRQHIAIHWLPALAMLCLVPWLSDNIVYPIYYSLVISYCVLAVAYLPKGFIRKYNLIGDYSYGLYIYAFPIQQLIVLQIPNITFSSMLILSTAITLCFATLSWHLIESPILNKSQKG</sequence>
<evidence type="ECO:0000256" key="1">
    <source>
        <dbReference type="SAM" id="Phobius"/>
    </source>
</evidence>
<feature type="transmembrane region" description="Helical" evidence="1">
    <location>
        <begin position="244"/>
        <end position="261"/>
    </location>
</feature>
<organism evidence="3 4">
    <name type="scientific">Marinomonas fungiae</name>
    <dbReference type="NCBI Taxonomy" id="1137284"/>
    <lineage>
        <taxon>Bacteria</taxon>
        <taxon>Pseudomonadati</taxon>
        <taxon>Pseudomonadota</taxon>
        <taxon>Gammaproteobacteria</taxon>
        <taxon>Oceanospirillales</taxon>
        <taxon>Oceanospirillaceae</taxon>
        <taxon>Marinomonas</taxon>
    </lineage>
</organism>
<keyword evidence="3" id="KW-0808">Transferase</keyword>
<feature type="transmembrane region" description="Helical" evidence="1">
    <location>
        <begin position="161"/>
        <end position="181"/>
    </location>
</feature>
<feature type="transmembrane region" description="Helical" evidence="1">
    <location>
        <begin position="220"/>
        <end position="237"/>
    </location>
</feature>
<dbReference type="PANTHER" id="PTHR23028:SF53">
    <property type="entry name" value="ACYL_TRANSF_3 DOMAIN-CONTAINING PROTEIN"/>
    <property type="match status" value="1"/>
</dbReference>
<dbReference type="InterPro" id="IPR002656">
    <property type="entry name" value="Acyl_transf_3_dom"/>
</dbReference>
<dbReference type="EMBL" id="CYHG01000002">
    <property type="protein sequence ID" value="CUB02772.1"/>
    <property type="molecule type" value="Genomic_DNA"/>
</dbReference>
<evidence type="ECO:0000313" key="3">
    <source>
        <dbReference type="EMBL" id="CUB02772.1"/>
    </source>
</evidence>
<dbReference type="InterPro" id="IPR050879">
    <property type="entry name" value="Acyltransferase_3"/>
</dbReference>
<feature type="transmembrane region" description="Helical" evidence="1">
    <location>
        <begin position="267"/>
        <end position="285"/>
    </location>
</feature>
<feature type="transmembrane region" description="Helical" evidence="1">
    <location>
        <begin position="20"/>
        <end position="38"/>
    </location>
</feature>
<evidence type="ECO:0000313" key="4">
    <source>
        <dbReference type="Proteomes" id="UP000182769"/>
    </source>
</evidence>
<dbReference type="Proteomes" id="UP000182769">
    <property type="component" value="Unassembled WGS sequence"/>
</dbReference>
<evidence type="ECO:0000259" key="2">
    <source>
        <dbReference type="Pfam" id="PF01757"/>
    </source>
</evidence>
<dbReference type="GO" id="GO:0016787">
    <property type="term" value="F:hydrolase activity"/>
    <property type="evidence" value="ECO:0007669"/>
    <property type="project" value="UniProtKB-KW"/>
</dbReference>
<dbReference type="GO" id="GO:0016747">
    <property type="term" value="F:acyltransferase activity, transferring groups other than amino-acyl groups"/>
    <property type="evidence" value="ECO:0007669"/>
    <property type="project" value="InterPro"/>
</dbReference>
<protein>
    <submittedName>
        <fullName evidence="3">Peptidoglycan/LPS O-acetylase OafA/YrhL, contains acyltransferase and SGNH-hydrolase domains</fullName>
    </submittedName>
</protein>
<keyword evidence="1" id="KW-0472">Membrane</keyword>
<proteinExistence type="predicted"/>
<dbReference type="GO" id="GO:0000271">
    <property type="term" value="P:polysaccharide biosynthetic process"/>
    <property type="evidence" value="ECO:0007669"/>
    <property type="project" value="TreeGrafter"/>
</dbReference>
<keyword evidence="4" id="KW-1185">Reference proteome</keyword>
<name>A0A0K6IHH4_9GAMM</name>
<keyword evidence="1" id="KW-0812">Transmembrane</keyword>